<evidence type="ECO:0000256" key="1">
    <source>
        <dbReference type="ARBA" id="ARBA00007405"/>
    </source>
</evidence>
<dbReference type="GO" id="GO:0071897">
    <property type="term" value="P:DNA biosynthetic process"/>
    <property type="evidence" value="ECO:0007669"/>
    <property type="project" value="UniProtKB-KW"/>
</dbReference>
<dbReference type="NCBIfam" id="TIGR03905">
    <property type="entry name" value="TIGR03905_4_Cys"/>
    <property type="match status" value="1"/>
</dbReference>
<gene>
    <name evidence="7" type="ORF">SAMN02744040_00534</name>
</gene>
<proteinExistence type="inferred from homology"/>
<evidence type="ECO:0000313" key="8">
    <source>
        <dbReference type="Proteomes" id="UP000242520"/>
    </source>
</evidence>
<dbReference type="EC" id="1.17.4.1" evidence="2"/>
<dbReference type="InterPro" id="IPR024434">
    <property type="entry name" value="TSCPD_dom"/>
</dbReference>
<evidence type="ECO:0000256" key="5">
    <source>
        <dbReference type="ARBA" id="ARBA00047754"/>
    </source>
</evidence>
<protein>
    <recommendedName>
        <fullName evidence="2">ribonucleoside-diphosphate reductase</fullName>
        <ecNumber evidence="2">1.17.4.1</ecNumber>
    </recommendedName>
</protein>
<evidence type="ECO:0000256" key="4">
    <source>
        <dbReference type="ARBA" id="ARBA00022741"/>
    </source>
</evidence>
<comment type="similarity">
    <text evidence="1">Belongs to the ribonucleoside diphosphate reductase class-2 family.</text>
</comment>
<dbReference type="OrthoDB" id="9801525at2"/>
<dbReference type="GO" id="GO:0000166">
    <property type="term" value="F:nucleotide binding"/>
    <property type="evidence" value="ECO:0007669"/>
    <property type="project" value="UniProtKB-KW"/>
</dbReference>
<dbReference type="GO" id="GO:0004748">
    <property type="term" value="F:ribonucleoside-diphosphate reductase activity, thioredoxin disulfide as acceptor"/>
    <property type="evidence" value="ECO:0007669"/>
    <property type="project" value="UniProtKB-EC"/>
</dbReference>
<name>A0A1M5PJT7_9FIRM</name>
<dbReference type="RefSeq" id="WP_072723326.1">
    <property type="nucleotide sequence ID" value="NZ_FQXH01000006.1"/>
</dbReference>
<keyword evidence="4" id="KW-0547">Nucleotide-binding</keyword>
<evidence type="ECO:0000259" key="6">
    <source>
        <dbReference type="Pfam" id="PF12637"/>
    </source>
</evidence>
<dbReference type="Proteomes" id="UP000242520">
    <property type="component" value="Unassembled WGS sequence"/>
</dbReference>
<reference evidence="8" key="1">
    <citation type="submission" date="2016-11" db="EMBL/GenBank/DDBJ databases">
        <authorList>
            <person name="Varghese N."/>
            <person name="Submissions S."/>
        </authorList>
    </citation>
    <scope>NUCLEOTIDE SEQUENCE [LARGE SCALE GENOMIC DNA]</scope>
    <source>
        <strain evidence="8">DSM 15285</strain>
    </source>
</reference>
<dbReference type="AlphaFoldDB" id="A0A1M5PJT7"/>
<sequence length="87" mass="9610">MYVYKTSGVCSKEIRFEIEDDIIKSVEFVGGCPGNLLGIKTLVEGKKVDDVLKKFKGIPCGNRSTSCPDQFSKALELYKSKKSKQSA</sequence>
<dbReference type="InterPro" id="IPR023806">
    <property type="entry name" value="CHP03905"/>
</dbReference>
<dbReference type="EMBL" id="FQXH01000006">
    <property type="protein sequence ID" value="SHH01991.1"/>
    <property type="molecule type" value="Genomic_DNA"/>
</dbReference>
<keyword evidence="8" id="KW-1185">Reference proteome</keyword>
<evidence type="ECO:0000256" key="3">
    <source>
        <dbReference type="ARBA" id="ARBA00022634"/>
    </source>
</evidence>
<evidence type="ECO:0000313" key="7">
    <source>
        <dbReference type="EMBL" id="SHH01991.1"/>
    </source>
</evidence>
<accession>A0A1M5PJT7</accession>
<dbReference type="Pfam" id="PF12637">
    <property type="entry name" value="TSCPD"/>
    <property type="match status" value="1"/>
</dbReference>
<keyword evidence="3" id="KW-0237">DNA synthesis</keyword>
<feature type="domain" description="TSCPD" evidence="6">
    <location>
        <begin position="4"/>
        <end position="78"/>
    </location>
</feature>
<comment type="catalytic activity">
    <reaction evidence="5">
        <text>a 2'-deoxyribonucleoside 5'-diphosphate + [thioredoxin]-disulfide + H2O = a ribonucleoside 5'-diphosphate + [thioredoxin]-dithiol</text>
        <dbReference type="Rhea" id="RHEA:23252"/>
        <dbReference type="Rhea" id="RHEA-COMP:10698"/>
        <dbReference type="Rhea" id="RHEA-COMP:10700"/>
        <dbReference type="ChEBI" id="CHEBI:15377"/>
        <dbReference type="ChEBI" id="CHEBI:29950"/>
        <dbReference type="ChEBI" id="CHEBI:50058"/>
        <dbReference type="ChEBI" id="CHEBI:57930"/>
        <dbReference type="ChEBI" id="CHEBI:73316"/>
        <dbReference type="EC" id="1.17.4.1"/>
    </reaction>
</comment>
<evidence type="ECO:0000256" key="2">
    <source>
        <dbReference type="ARBA" id="ARBA00012274"/>
    </source>
</evidence>
<organism evidence="7 8">
    <name type="scientific">Tepidibacter thalassicus DSM 15285</name>
    <dbReference type="NCBI Taxonomy" id="1123350"/>
    <lineage>
        <taxon>Bacteria</taxon>
        <taxon>Bacillati</taxon>
        <taxon>Bacillota</taxon>
        <taxon>Clostridia</taxon>
        <taxon>Peptostreptococcales</taxon>
        <taxon>Peptostreptococcaceae</taxon>
        <taxon>Tepidibacter</taxon>
    </lineage>
</organism>